<comment type="pathway">
    <text evidence="1">Carbohydrate acid metabolism.</text>
</comment>
<sequence length="230" mass="22856">MTADPAPPLCPRVPMGEGLSATRVVAILRAGDASRAEAVVDTLVEGGIRCLELTMTTPGALDVVERLAARLPAEVEVGMGTVLTAREVDRAVAAGARFVVSPSVVPAVIDAALRHGIASYPGALTPTEIHSAWTAGATAVKLFPAGSLGPGYLTAVRAPLPDIPVVPTGGIDITAVRAWLVAGACAVGMGGPLIGDALGPAGDLAALAGRVAAVRAAVRAAVAEVSGAQR</sequence>
<dbReference type="InterPro" id="IPR031338">
    <property type="entry name" value="KDPG/KHG_AS_2"/>
</dbReference>
<dbReference type="Pfam" id="PF01081">
    <property type="entry name" value="Aldolase"/>
    <property type="match status" value="1"/>
</dbReference>
<name>A0ABS9T7B6_9PSEU</name>
<keyword evidence="6" id="KW-0614">Plasmid</keyword>
<comment type="similarity">
    <text evidence="2">Belongs to the KHG/KDPG aldolase family.</text>
</comment>
<dbReference type="Proteomes" id="UP001299970">
    <property type="component" value="Unassembled WGS sequence"/>
</dbReference>
<gene>
    <name evidence="6" type="ORF">MMF94_01855</name>
</gene>
<evidence type="ECO:0000256" key="1">
    <source>
        <dbReference type="ARBA" id="ARBA00004761"/>
    </source>
</evidence>
<dbReference type="Gene3D" id="3.20.20.70">
    <property type="entry name" value="Aldolase class I"/>
    <property type="match status" value="1"/>
</dbReference>
<keyword evidence="7" id="KW-1185">Reference proteome</keyword>
<keyword evidence="5" id="KW-0119">Carbohydrate metabolism</keyword>
<dbReference type="RefSeq" id="WP_241034611.1">
    <property type="nucleotide sequence ID" value="NZ_BAAAJF010000034.1"/>
</dbReference>
<protein>
    <submittedName>
        <fullName evidence="6">Bifunctional 4-hydroxy-2-oxoglutarate aldolase/2-dehydro-3-deoxy-phosphogluconate aldolase</fullName>
    </submittedName>
</protein>
<dbReference type="PANTHER" id="PTHR30246">
    <property type="entry name" value="2-KETO-3-DEOXY-6-PHOSPHOGLUCONATE ALDOLASE"/>
    <property type="match status" value="1"/>
</dbReference>
<dbReference type="InterPro" id="IPR000887">
    <property type="entry name" value="Aldlse_KDPG_KHG"/>
</dbReference>
<evidence type="ECO:0000313" key="6">
    <source>
        <dbReference type="EMBL" id="MCH6164412.1"/>
    </source>
</evidence>
<evidence type="ECO:0000256" key="2">
    <source>
        <dbReference type="ARBA" id="ARBA00006906"/>
    </source>
</evidence>
<dbReference type="CDD" id="cd00452">
    <property type="entry name" value="KDPG_aldolase"/>
    <property type="match status" value="1"/>
</dbReference>
<evidence type="ECO:0000256" key="3">
    <source>
        <dbReference type="ARBA" id="ARBA00011233"/>
    </source>
</evidence>
<dbReference type="NCBIfam" id="TIGR01182">
    <property type="entry name" value="eda"/>
    <property type="match status" value="1"/>
</dbReference>
<dbReference type="PANTHER" id="PTHR30246:SF1">
    <property type="entry name" value="2-DEHYDRO-3-DEOXY-6-PHOSPHOGALACTONATE ALDOLASE-RELATED"/>
    <property type="match status" value="1"/>
</dbReference>
<proteinExistence type="inferred from homology"/>
<comment type="subunit">
    <text evidence="3">Homotrimer.</text>
</comment>
<evidence type="ECO:0000256" key="5">
    <source>
        <dbReference type="ARBA" id="ARBA00023277"/>
    </source>
</evidence>
<dbReference type="InterPro" id="IPR013785">
    <property type="entry name" value="Aldolase_TIM"/>
</dbReference>
<dbReference type="EMBL" id="JAKXMK010000002">
    <property type="protein sequence ID" value="MCH6164412.1"/>
    <property type="molecule type" value="Genomic_DNA"/>
</dbReference>
<keyword evidence="4" id="KW-0456">Lyase</keyword>
<organism evidence="6 7">
    <name type="scientific">Pseudonocardia alaniniphila</name>
    <dbReference type="NCBI Taxonomy" id="75291"/>
    <lineage>
        <taxon>Bacteria</taxon>
        <taxon>Bacillati</taxon>
        <taxon>Actinomycetota</taxon>
        <taxon>Actinomycetes</taxon>
        <taxon>Pseudonocardiales</taxon>
        <taxon>Pseudonocardiaceae</taxon>
        <taxon>Pseudonocardia</taxon>
    </lineage>
</organism>
<dbReference type="SUPFAM" id="SSF51569">
    <property type="entry name" value="Aldolase"/>
    <property type="match status" value="1"/>
</dbReference>
<dbReference type="PROSITE" id="PS00160">
    <property type="entry name" value="ALDOLASE_KDPG_KHG_2"/>
    <property type="match status" value="1"/>
</dbReference>
<accession>A0ABS9T7B6</accession>
<evidence type="ECO:0000256" key="4">
    <source>
        <dbReference type="ARBA" id="ARBA00023239"/>
    </source>
</evidence>
<evidence type="ECO:0000313" key="7">
    <source>
        <dbReference type="Proteomes" id="UP001299970"/>
    </source>
</evidence>
<geneLocation type="plasmid" evidence="6">
    <name>unnamed</name>
</geneLocation>
<comment type="caution">
    <text evidence="6">The sequence shown here is derived from an EMBL/GenBank/DDBJ whole genome shotgun (WGS) entry which is preliminary data.</text>
</comment>
<reference evidence="6 7" key="1">
    <citation type="submission" date="2022-03" db="EMBL/GenBank/DDBJ databases">
        <title>Pseudonocardia alaer sp. nov., a novel actinomycete isolated from reed forest soil.</title>
        <authorList>
            <person name="Wang L."/>
        </authorList>
    </citation>
    <scope>NUCLEOTIDE SEQUENCE [LARGE SCALE GENOMIC DNA]</scope>
    <source>
        <strain evidence="6 7">Y-16303</strain>
        <plasmid evidence="6">unnamed</plasmid>
    </source>
</reference>